<dbReference type="STRING" id="595434.RISK_001680"/>
<accession>A0A0J1ELS2</accession>
<evidence type="ECO:0000313" key="2">
    <source>
        <dbReference type="EMBL" id="KLU06469.1"/>
    </source>
</evidence>
<dbReference type="PATRIC" id="fig|595434.4.peg.1602"/>
<gene>
    <name evidence="2" type="ORF">RISK_001680</name>
</gene>
<evidence type="ECO:0000313" key="3">
    <source>
        <dbReference type="Proteomes" id="UP000036367"/>
    </source>
</evidence>
<keyword evidence="3" id="KW-1185">Reference proteome</keyword>
<dbReference type="Pfam" id="PF00753">
    <property type="entry name" value="Lactamase_B"/>
    <property type="match status" value="1"/>
</dbReference>
<dbReference type="OrthoDB" id="9761531at2"/>
<dbReference type="SUPFAM" id="SSF56281">
    <property type="entry name" value="Metallo-hydrolase/oxidoreductase"/>
    <property type="match status" value="1"/>
</dbReference>
<dbReference type="InterPro" id="IPR050662">
    <property type="entry name" value="Sec-metab_biosynth-thioest"/>
</dbReference>
<dbReference type="Proteomes" id="UP000036367">
    <property type="component" value="Unassembled WGS sequence"/>
</dbReference>
<dbReference type="AlphaFoldDB" id="A0A0J1ELS2"/>
<protein>
    <submittedName>
        <fullName evidence="2">Zn-dependent hydrolase</fullName>
    </submittedName>
</protein>
<dbReference type="InterPro" id="IPR036866">
    <property type="entry name" value="RibonucZ/Hydroxyglut_hydro"/>
</dbReference>
<dbReference type="PANTHER" id="PTHR23131">
    <property type="entry name" value="ENDORIBONUCLEASE LACTB2"/>
    <property type="match status" value="1"/>
</dbReference>
<sequence length="267" mass="29739">MLARKPLFPGVIELNFQAGEVLGCNVYLIHDSNEWILIDIGYEETVDDFIEIIRGLDFPLSRCKTLVATHADVDHIQGLAKAKQILKTTISAHPNAVEPLTTGDTLKTLAVIEAQNLNMAMPPVEIENQINDGDIITVGKKQIEVWHTPGHTDSQLAFRIGDVLLSGDNLYRDGCIGAIDAHHGSDIRSFVQSLTRIRESDVKWLAPSHGPIFAKDNAMLDRVIERVRGYLHMADFGTLAEDWPLMNEWDEEVEQGILPDGWQAPTE</sequence>
<reference evidence="2" key="1">
    <citation type="submission" date="2015-05" db="EMBL/GenBank/DDBJ databases">
        <title>Permanent draft genome of Rhodopirellula islandicus K833.</title>
        <authorList>
            <person name="Kizina J."/>
            <person name="Richter M."/>
            <person name="Glockner F.O."/>
            <person name="Harder J."/>
        </authorList>
    </citation>
    <scope>NUCLEOTIDE SEQUENCE [LARGE SCALE GENOMIC DNA]</scope>
    <source>
        <strain evidence="2">K833</strain>
    </source>
</reference>
<dbReference type="EMBL" id="LECT01000015">
    <property type="protein sequence ID" value="KLU06469.1"/>
    <property type="molecule type" value="Genomic_DNA"/>
</dbReference>
<dbReference type="PANTHER" id="PTHR23131:SF0">
    <property type="entry name" value="ENDORIBONUCLEASE LACTB2"/>
    <property type="match status" value="1"/>
</dbReference>
<comment type="caution">
    <text evidence="2">The sequence shown here is derived from an EMBL/GenBank/DDBJ whole genome shotgun (WGS) entry which is preliminary data.</text>
</comment>
<dbReference type="Gene3D" id="3.60.15.10">
    <property type="entry name" value="Ribonuclease Z/Hydroxyacylglutathione hydrolase-like"/>
    <property type="match status" value="1"/>
</dbReference>
<dbReference type="RefSeq" id="WP_047813588.1">
    <property type="nucleotide sequence ID" value="NZ_LECT01000015.1"/>
</dbReference>
<name>A0A0J1ELS2_RHOIS</name>
<keyword evidence="2" id="KW-0378">Hydrolase</keyword>
<feature type="domain" description="Metallo-beta-lactamase" evidence="1">
    <location>
        <begin position="23"/>
        <end position="209"/>
    </location>
</feature>
<dbReference type="InterPro" id="IPR001279">
    <property type="entry name" value="Metallo-B-lactamas"/>
</dbReference>
<proteinExistence type="predicted"/>
<dbReference type="SMART" id="SM00849">
    <property type="entry name" value="Lactamase_B"/>
    <property type="match status" value="1"/>
</dbReference>
<dbReference type="GO" id="GO:0016787">
    <property type="term" value="F:hydrolase activity"/>
    <property type="evidence" value="ECO:0007669"/>
    <property type="project" value="UniProtKB-KW"/>
</dbReference>
<organism evidence="2 3">
    <name type="scientific">Rhodopirellula islandica</name>
    <dbReference type="NCBI Taxonomy" id="595434"/>
    <lineage>
        <taxon>Bacteria</taxon>
        <taxon>Pseudomonadati</taxon>
        <taxon>Planctomycetota</taxon>
        <taxon>Planctomycetia</taxon>
        <taxon>Pirellulales</taxon>
        <taxon>Pirellulaceae</taxon>
        <taxon>Rhodopirellula</taxon>
    </lineage>
</organism>
<evidence type="ECO:0000259" key="1">
    <source>
        <dbReference type="SMART" id="SM00849"/>
    </source>
</evidence>